<comment type="caution">
    <text evidence="2">The sequence shown here is derived from an EMBL/GenBank/DDBJ whole genome shotgun (WGS) entry which is preliminary data.</text>
</comment>
<protein>
    <submittedName>
        <fullName evidence="2">Uncharacterized protein</fullName>
    </submittedName>
</protein>
<evidence type="ECO:0000313" key="2">
    <source>
        <dbReference type="EMBL" id="KAJ8440121.1"/>
    </source>
</evidence>
<keyword evidence="3" id="KW-1185">Reference proteome</keyword>
<feature type="region of interest" description="Disordered" evidence="1">
    <location>
        <begin position="212"/>
        <end position="231"/>
    </location>
</feature>
<gene>
    <name evidence="2" type="ORF">Cgig2_003446</name>
</gene>
<dbReference type="Proteomes" id="UP001153076">
    <property type="component" value="Unassembled WGS sequence"/>
</dbReference>
<dbReference type="AlphaFoldDB" id="A0A9Q1KC11"/>
<organism evidence="2 3">
    <name type="scientific">Carnegiea gigantea</name>
    <dbReference type="NCBI Taxonomy" id="171969"/>
    <lineage>
        <taxon>Eukaryota</taxon>
        <taxon>Viridiplantae</taxon>
        <taxon>Streptophyta</taxon>
        <taxon>Embryophyta</taxon>
        <taxon>Tracheophyta</taxon>
        <taxon>Spermatophyta</taxon>
        <taxon>Magnoliopsida</taxon>
        <taxon>eudicotyledons</taxon>
        <taxon>Gunneridae</taxon>
        <taxon>Pentapetalae</taxon>
        <taxon>Caryophyllales</taxon>
        <taxon>Cactineae</taxon>
        <taxon>Cactaceae</taxon>
        <taxon>Cactoideae</taxon>
        <taxon>Echinocereeae</taxon>
        <taxon>Carnegiea</taxon>
    </lineage>
</organism>
<reference evidence="2" key="1">
    <citation type="submission" date="2022-04" db="EMBL/GenBank/DDBJ databases">
        <title>Carnegiea gigantea Genome sequencing and assembly v2.</title>
        <authorList>
            <person name="Copetti D."/>
            <person name="Sanderson M.J."/>
            <person name="Burquez A."/>
            <person name="Wojciechowski M.F."/>
        </authorList>
    </citation>
    <scope>NUCLEOTIDE SEQUENCE</scope>
    <source>
        <strain evidence="2">SGP5-SGP5p</strain>
        <tissue evidence="2">Aerial part</tissue>
    </source>
</reference>
<feature type="compositionally biased region" description="Basic and acidic residues" evidence="1">
    <location>
        <begin position="218"/>
        <end position="227"/>
    </location>
</feature>
<dbReference type="EMBL" id="JAKOGI010000197">
    <property type="protein sequence ID" value="KAJ8440121.1"/>
    <property type="molecule type" value="Genomic_DNA"/>
</dbReference>
<evidence type="ECO:0000313" key="3">
    <source>
        <dbReference type="Proteomes" id="UP001153076"/>
    </source>
</evidence>
<name>A0A9Q1KC11_9CARY</name>
<sequence length="294" mass="31936">MIAASPTRQFPSFTFFSPPMVQESPRFLTWLGLVLRVPAFSVTAGEVSTGDPVAGDLPRRSRVVLSQFCSSLSGFHPSEASTEVAGTFCCSRWGSHRSLSPATFPVTGKSLEFQFPSTDKVPTPSDTGTWCCASTFASSTSGLLPKICFTGEPECFLRSAPHIAATKSSRKVHEAVQELPFSKLMQMHRGKQRVVTEPSSVSTQVYPRRNSVGNTRNRVHENKESSSEGRVSVCANWPPDALFVRETNSPTLDEAKSSDPALFEAKICGQDFSNTSGGNSFNVIIDYTHAESIP</sequence>
<proteinExistence type="predicted"/>
<evidence type="ECO:0000256" key="1">
    <source>
        <dbReference type="SAM" id="MobiDB-lite"/>
    </source>
</evidence>
<accession>A0A9Q1KC11</accession>